<dbReference type="PROSITE" id="PS00922">
    <property type="entry name" value="TRANSGLYCOSYLASE"/>
    <property type="match status" value="1"/>
</dbReference>
<feature type="chain" id="PRO_5045672291" evidence="3">
    <location>
        <begin position="23"/>
        <end position="666"/>
    </location>
</feature>
<feature type="domain" description="Transglycosylase SLT" evidence="4">
    <location>
        <begin position="508"/>
        <end position="611"/>
    </location>
</feature>
<dbReference type="Gene3D" id="1.10.1240.20">
    <property type="entry name" value="Lytic transglycosylase, superhelical linker domain"/>
    <property type="match status" value="1"/>
</dbReference>
<dbReference type="Pfam" id="PF14718">
    <property type="entry name" value="SLT_L"/>
    <property type="match status" value="1"/>
</dbReference>
<dbReference type="InterPro" id="IPR037061">
    <property type="entry name" value="Lytic_TGlycoase_superhlx_L_sf"/>
</dbReference>
<evidence type="ECO:0000259" key="4">
    <source>
        <dbReference type="Pfam" id="PF01464"/>
    </source>
</evidence>
<dbReference type="RefSeq" id="WP_027851321.1">
    <property type="nucleotide sequence ID" value="NZ_BSOR01000038.1"/>
</dbReference>
<evidence type="ECO:0000313" key="7">
    <source>
        <dbReference type="Proteomes" id="UP001156682"/>
    </source>
</evidence>
<feature type="signal peptide" evidence="3">
    <location>
        <begin position="1"/>
        <end position="22"/>
    </location>
</feature>
<evidence type="ECO:0000256" key="1">
    <source>
        <dbReference type="ARBA" id="ARBA00007734"/>
    </source>
</evidence>
<evidence type="ECO:0000256" key="2">
    <source>
        <dbReference type="ARBA" id="ARBA00022729"/>
    </source>
</evidence>
<dbReference type="Proteomes" id="UP001156682">
    <property type="component" value="Unassembled WGS sequence"/>
</dbReference>
<accession>A0ABQ5ZZ54</accession>
<dbReference type="PANTHER" id="PTHR37423">
    <property type="entry name" value="SOLUBLE LYTIC MUREIN TRANSGLYCOSYLASE-RELATED"/>
    <property type="match status" value="1"/>
</dbReference>
<dbReference type="Gene3D" id="1.25.20.10">
    <property type="entry name" value="Bacterial muramidases"/>
    <property type="match status" value="1"/>
</dbReference>
<sequence>MSKWNKTLPLLLLLLAVLPATSSTSAFFSRQLPVKQPDLKARQVFSDSYQQLRRGELIDISTTLKKLKNYPLAPYLQQQLFRNQLAYGVIDKQELSNFLAAHPNTAFQQKLQAEWLEELGKTKDWSSFLIETNSNPNPLNSRLSCYQLTAEAKVIGISLQWMDKATDYWRSNQPLPNNCQQLTHQLDQLGLLSTKDYQQAALTLMHKNQPIAARLLQRKLSKADQKWLALWLEARSNPASKLRALTTRRVGFNADSAIKNEVLTHLLKQLANRQPTQTKQIAKQLYKRQQISQKALWQVKEHLAIRTARYSNHSKTLQAFAAIPAEQLSPEGHQAYARTLLRQANWPRLVSAFNAFPQQLLAKNEWRYWQAHALNQTNQAQAAKALLKPLAKKRNYYGFLAAQQLGLQPQMNALDTPLDTNLVNQLRYNPGIARAEELFFTNHPEEARQEWHYTLSKAPVEDQIQAAWLANQWGRYHLSVSAAHNAGLYDAVELRFPLAHLDTLRPLAEQANLDLPLVLALIRKESIFNAQARSRVGALGLMQVMPATGKQVAQRLKLAIQPKADLLKPEYNLPIGVDYLAGLMKRYNNNPVLAAAAYNAGPGKANAWLTSLGKEVDPLWVERITYAETRDYVKSLLAFREVYAWRLAQQETLRQAKINSPNTPKG</sequence>
<dbReference type="PANTHER" id="PTHR37423:SF5">
    <property type="entry name" value="SOLUBLE LYTIC MUREIN TRANSGLYCOSYLASE"/>
    <property type="match status" value="1"/>
</dbReference>
<dbReference type="InterPro" id="IPR023346">
    <property type="entry name" value="Lysozyme-like_dom_sf"/>
</dbReference>
<dbReference type="SUPFAM" id="SSF53955">
    <property type="entry name" value="Lysozyme-like"/>
    <property type="match status" value="1"/>
</dbReference>
<protein>
    <submittedName>
        <fullName evidence="6">Lytic transglycosylase</fullName>
    </submittedName>
</protein>
<dbReference type="InterPro" id="IPR008258">
    <property type="entry name" value="Transglycosylase_SLT_dom_1"/>
</dbReference>
<dbReference type="InterPro" id="IPR000189">
    <property type="entry name" value="Transglyc_AS"/>
</dbReference>
<proteinExistence type="inferred from homology"/>
<dbReference type="Pfam" id="PF01464">
    <property type="entry name" value="SLT"/>
    <property type="match status" value="1"/>
</dbReference>
<keyword evidence="2 3" id="KW-0732">Signal</keyword>
<evidence type="ECO:0000259" key="5">
    <source>
        <dbReference type="Pfam" id="PF14718"/>
    </source>
</evidence>
<organism evidence="6 7">
    <name type="scientific">Marinospirillum insulare</name>
    <dbReference type="NCBI Taxonomy" id="217169"/>
    <lineage>
        <taxon>Bacteria</taxon>
        <taxon>Pseudomonadati</taxon>
        <taxon>Pseudomonadota</taxon>
        <taxon>Gammaproteobacteria</taxon>
        <taxon>Oceanospirillales</taxon>
        <taxon>Oceanospirillaceae</taxon>
        <taxon>Marinospirillum</taxon>
    </lineage>
</organism>
<gene>
    <name evidence="6" type="ORF">GCM10007878_22190</name>
</gene>
<comment type="similarity">
    <text evidence="1">Belongs to the transglycosylase Slt family.</text>
</comment>
<feature type="domain" description="Lytic transglycosylase superhelical linker" evidence="5">
    <location>
        <begin position="426"/>
        <end position="491"/>
    </location>
</feature>
<dbReference type="InterPro" id="IPR008939">
    <property type="entry name" value="Lytic_TGlycosylase_superhlx_U"/>
</dbReference>
<dbReference type="CDD" id="cd13401">
    <property type="entry name" value="Slt70-like"/>
    <property type="match status" value="1"/>
</dbReference>
<reference evidence="7" key="1">
    <citation type="journal article" date="2019" name="Int. J. Syst. Evol. Microbiol.">
        <title>The Global Catalogue of Microorganisms (GCM) 10K type strain sequencing project: providing services to taxonomists for standard genome sequencing and annotation.</title>
        <authorList>
            <consortium name="The Broad Institute Genomics Platform"/>
            <consortium name="The Broad Institute Genome Sequencing Center for Infectious Disease"/>
            <person name="Wu L."/>
            <person name="Ma J."/>
        </authorList>
    </citation>
    <scope>NUCLEOTIDE SEQUENCE [LARGE SCALE GENOMIC DNA]</scope>
    <source>
        <strain evidence="7">NBRC 100033</strain>
    </source>
</reference>
<dbReference type="InterPro" id="IPR012289">
    <property type="entry name" value="Lytic_TGlycosylase_superhlx_L"/>
</dbReference>
<dbReference type="Gene3D" id="1.10.530.10">
    <property type="match status" value="1"/>
</dbReference>
<evidence type="ECO:0000313" key="6">
    <source>
        <dbReference type="EMBL" id="GLR64781.1"/>
    </source>
</evidence>
<evidence type="ECO:0000256" key="3">
    <source>
        <dbReference type="SAM" id="SignalP"/>
    </source>
</evidence>
<dbReference type="SUPFAM" id="SSF48435">
    <property type="entry name" value="Bacterial muramidases"/>
    <property type="match status" value="1"/>
</dbReference>
<comment type="caution">
    <text evidence="6">The sequence shown here is derived from an EMBL/GenBank/DDBJ whole genome shotgun (WGS) entry which is preliminary data.</text>
</comment>
<name>A0ABQ5ZZ54_9GAMM</name>
<keyword evidence="7" id="KW-1185">Reference proteome</keyword>
<dbReference type="EMBL" id="BSOR01000038">
    <property type="protein sequence ID" value="GLR64781.1"/>
    <property type="molecule type" value="Genomic_DNA"/>
</dbReference>